<evidence type="ECO:0000313" key="2">
    <source>
        <dbReference type="EMBL" id="MDY7225855.1"/>
    </source>
</evidence>
<comment type="caution">
    <text evidence="2">The sequence shown here is derived from an EMBL/GenBank/DDBJ whole genome shotgun (WGS) entry which is preliminary data.</text>
</comment>
<dbReference type="RefSeq" id="WP_321544581.1">
    <property type="nucleotide sequence ID" value="NZ_JAXIVS010000002.1"/>
</dbReference>
<keyword evidence="1" id="KW-0812">Transmembrane</keyword>
<evidence type="ECO:0000313" key="3">
    <source>
        <dbReference type="Proteomes" id="UP001291309"/>
    </source>
</evidence>
<accession>A0ABU5GXE1</accession>
<protein>
    <submittedName>
        <fullName evidence="2">DUF5985 family protein</fullName>
    </submittedName>
</protein>
<keyword evidence="1" id="KW-0472">Membrane</keyword>
<dbReference type="InterPro" id="IPR046027">
    <property type="entry name" value="DUF5985"/>
</dbReference>
<keyword evidence="3" id="KW-1185">Reference proteome</keyword>
<proteinExistence type="predicted"/>
<gene>
    <name evidence="2" type="ORF">SYV04_05655</name>
</gene>
<feature type="transmembrane region" description="Helical" evidence="1">
    <location>
        <begin position="6"/>
        <end position="24"/>
    </location>
</feature>
<dbReference type="Proteomes" id="UP001291309">
    <property type="component" value="Unassembled WGS sequence"/>
</dbReference>
<feature type="transmembrane region" description="Helical" evidence="1">
    <location>
        <begin position="63"/>
        <end position="82"/>
    </location>
</feature>
<dbReference type="Pfam" id="PF19447">
    <property type="entry name" value="DUF5985"/>
    <property type="match status" value="1"/>
</dbReference>
<sequence>MAEAVYILCALTSLACAVLLLRGYGRSHLRLLLWSGLCFVALAISNLVLFVDLVLVQGVDLSLWRSSIALVGVAILVYGLVWDAQ</sequence>
<reference evidence="2 3" key="1">
    <citation type="submission" date="2023-12" db="EMBL/GenBank/DDBJ databases">
        <title>the genome sequence of Hyalangium sp. s54d21.</title>
        <authorList>
            <person name="Zhang X."/>
        </authorList>
    </citation>
    <scope>NUCLEOTIDE SEQUENCE [LARGE SCALE GENOMIC DNA]</scope>
    <source>
        <strain evidence="3">s54d21</strain>
    </source>
</reference>
<dbReference type="EMBL" id="JAXIVS010000002">
    <property type="protein sequence ID" value="MDY7225855.1"/>
    <property type="molecule type" value="Genomic_DNA"/>
</dbReference>
<name>A0ABU5GXE1_9BACT</name>
<organism evidence="2 3">
    <name type="scientific">Hyalangium rubrum</name>
    <dbReference type="NCBI Taxonomy" id="3103134"/>
    <lineage>
        <taxon>Bacteria</taxon>
        <taxon>Pseudomonadati</taxon>
        <taxon>Myxococcota</taxon>
        <taxon>Myxococcia</taxon>
        <taxon>Myxococcales</taxon>
        <taxon>Cystobacterineae</taxon>
        <taxon>Archangiaceae</taxon>
        <taxon>Hyalangium</taxon>
    </lineage>
</organism>
<feature type="transmembrane region" description="Helical" evidence="1">
    <location>
        <begin position="31"/>
        <end position="51"/>
    </location>
</feature>
<evidence type="ECO:0000256" key="1">
    <source>
        <dbReference type="SAM" id="Phobius"/>
    </source>
</evidence>
<keyword evidence="1" id="KW-1133">Transmembrane helix</keyword>